<comment type="caution">
    <text evidence="1">The sequence shown here is derived from an EMBL/GenBank/DDBJ whole genome shotgun (WGS) entry which is preliminary data.</text>
</comment>
<proteinExistence type="predicted"/>
<sequence length="67" mass="7364">MTSSSIFRVLLAISQVGEIRTQVVGWPAHAQQNQQEGDLGQSAYPRKFAVWVSPAQLVAAYQAFRSS</sequence>
<evidence type="ECO:0000313" key="1">
    <source>
        <dbReference type="EMBL" id="KAK9837977.1"/>
    </source>
</evidence>
<gene>
    <name evidence="1" type="ORF">WJX74_008917</name>
</gene>
<dbReference type="EMBL" id="JALJOS010000006">
    <property type="protein sequence ID" value="KAK9837977.1"/>
    <property type="molecule type" value="Genomic_DNA"/>
</dbReference>
<organism evidence="1 2">
    <name type="scientific">Apatococcus lobatus</name>
    <dbReference type="NCBI Taxonomy" id="904363"/>
    <lineage>
        <taxon>Eukaryota</taxon>
        <taxon>Viridiplantae</taxon>
        <taxon>Chlorophyta</taxon>
        <taxon>core chlorophytes</taxon>
        <taxon>Trebouxiophyceae</taxon>
        <taxon>Chlorellales</taxon>
        <taxon>Chlorellaceae</taxon>
        <taxon>Apatococcus</taxon>
    </lineage>
</organism>
<dbReference type="AlphaFoldDB" id="A0AAW1RXD0"/>
<accession>A0AAW1RXD0</accession>
<evidence type="ECO:0000313" key="2">
    <source>
        <dbReference type="Proteomes" id="UP001438707"/>
    </source>
</evidence>
<name>A0AAW1RXD0_9CHLO</name>
<protein>
    <submittedName>
        <fullName evidence="1">Uncharacterized protein</fullName>
    </submittedName>
</protein>
<keyword evidence="2" id="KW-1185">Reference proteome</keyword>
<dbReference type="Proteomes" id="UP001438707">
    <property type="component" value="Unassembled WGS sequence"/>
</dbReference>
<reference evidence="1 2" key="1">
    <citation type="journal article" date="2024" name="Nat. Commun.">
        <title>Phylogenomics reveals the evolutionary origins of lichenization in chlorophyte algae.</title>
        <authorList>
            <person name="Puginier C."/>
            <person name="Libourel C."/>
            <person name="Otte J."/>
            <person name="Skaloud P."/>
            <person name="Haon M."/>
            <person name="Grisel S."/>
            <person name="Petersen M."/>
            <person name="Berrin J.G."/>
            <person name="Delaux P.M."/>
            <person name="Dal Grande F."/>
            <person name="Keller J."/>
        </authorList>
    </citation>
    <scope>NUCLEOTIDE SEQUENCE [LARGE SCALE GENOMIC DNA]</scope>
    <source>
        <strain evidence="1 2">SAG 2145</strain>
    </source>
</reference>